<evidence type="ECO:0000256" key="3">
    <source>
        <dbReference type="ARBA" id="ARBA00022801"/>
    </source>
</evidence>
<keyword evidence="8" id="KW-1185">Reference proteome</keyword>
<keyword evidence="3" id="KW-0378">Hydrolase</keyword>
<dbReference type="Gene3D" id="3.90.1720.10">
    <property type="entry name" value="endopeptidase domain like (from Nostoc punctiforme)"/>
    <property type="match status" value="1"/>
</dbReference>
<dbReference type="InterPro" id="IPR003646">
    <property type="entry name" value="SH3-like_bac-type"/>
</dbReference>
<dbReference type="EC" id="3.5.1.28" evidence="2"/>
<organism evidence="7 8">
    <name type="scientific">Staphylococcus condimenti</name>
    <dbReference type="NCBI Taxonomy" id="70255"/>
    <lineage>
        <taxon>Bacteria</taxon>
        <taxon>Bacillati</taxon>
        <taxon>Bacillota</taxon>
        <taxon>Bacilli</taxon>
        <taxon>Bacillales</taxon>
        <taxon>Staphylococcaceae</taxon>
        <taxon>Staphylococcus</taxon>
    </lineage>
</organism>
<feature type="domain" description="Peptidase C51" evidence="6">
    <location>
        <begin position="7"/>
        <end position="148"/>
    </location>
</feature>
<dbReference type="Proteomes" id="UP000595942">
    <property type="component" value="Chromosome"/>
</dbReference>
<name>A0AB37H378_9STAP</name>
<dbReference type="EMBL" id="CP068073">
    <property type="protein sequence ID" value="QQS82989.1"/>
    <property type="molecule type" value="Genomic_DNA"/>
</dbReference>
<dbReference type="Gene3D" id="3.40.80.10">
    <property type="entry name" value="Peptidoglycan recognition protein-like"/>
    <property type="match status" value="1"/>
</dbReference>
<evidence type="ECO:0000256" key="5">
    <source>
        <dbReference type="SAM" id="MobiDB-lite"/>
    </source>
</evidence>
<dbReference type="CDD" id="cd06583">
    <property type="entry name" value="PGRP"/>
    <property type="match status" value="1"/>
</dbReference>
<dbReference type="FunFam" id="3.90.1720.10:FF:000005">
    <property type="entry name" value="Amidase"/>
    <property type="match status" value="1"/>
</dbReference>
<dbReference type="SUPFAM" id="SSF54001">
    <property type="entry name" value="Cysteine proteinases"/>
    <property type="match status" value="1"/>
</dbReference>
<dbReference type="PROSITE" id="PS50911">
    <property type="entry name" value="CHAP"/>
    <property type="match status" value="1"/>
</dbReference>
<dbReference type="Pfam" id="PF05257">
    <property type="entry name" value="CHAP"/>
    <property type="match status" value="1"/>
</dbReference>
<reference evidence="7 8" key="1">
    <citation type="submission" date="2021-01" db="EMBL/GenBank/DDBJ databases">
        <title>FDA dAtabase for Regulatory Grade micrObial Sequences (FDA-ARGOS): Supporting development and validation of Infectious Disease Dx tests.</title>
        <authorList>
            <person name="Sproer C."/>
            <person name="Gronow S."/>
            <person name="Severitt S."/>
            <person name="Schroder I."/>
            <person name="Tallon L."/>
            <person name="Sadzewicz L."/>
            <person name="Zhao X."/>
            <person name="Boylan J."/>
            <person name="Ott S."/>
            <person name="Bowen H."/>
            <person name="Vavikolanu K."/>
            <person name="Mehta A."/>
            <person name="Aluvathingal J."/>
            <person name="Nadendla S."/>
            <person name="Lowell S."/>
            <person name="Myers T."/>
            <person name="Yan Y."/>
            <person name="Sichtig H."/>
        </authorList>
    </citation>
    <scope>NUCLEOTIDE SEQUENCE [LARGE SCALE GENOMIC DNA]</scope>
    <source>
        <strain evidence="7 8">FDAARGOS_1148</strain>
    </source>
</reference>
<dbReference type="Pfam" id="PF08460">
    <property type="entry name" value="SH3_5"/>
    <property type="match status" value="1"/>
</dbReference>
<proteinExistence type="predicted"/>
<evidence type="ECO:0000313" key="7">
    <source>
        <dbReference type="EMBL" id="QQS82989.1"/>
    </source>
</evidence>
<dbReference type="SUPFAM" id="SSF55846">
    <property type="entry name" value="N-acetylmuramoyl-L-alanine amidase-like"/>
    <property type="match status" value="1"/>
</dbReference>
<dbReference type="GO" id="GO:0008745">
    <property type="term" value="F:N-acetylmuramoyl-L-alanine amidase activity"/>
    <property type="evidence" value="ECO:0007669"/>
    <property type="project" value="UniProtKB-EC"/>
</dbReference>
<dbReference type="Gene3D" id="2.30.30.40">
    <property type="entry name" value="SH3 Domains"/>
    <property type="match status" value="1"/>
</dbReference>
<evidence type="ECO:0000256" key="1">
    <source>
        <dbReference type="ARBA" id="ARBA00001561"/>
    </source>
</evidence>
<dbReference type="InterPro" id="IPR002502">
    <property type="entry name" value="Amidase_domain"/>
</dbReference>
<dbReference type="PANTHER" id="PTHR30417">
    <property type="entry name" value="N-ACETYLMURAMOYL-L-ALANINE AMIDASE AMID"/>
    <property type="match status" value="1"/>
</dbReference>
<sequence>MTAKMTYNQFKKWLNESNGKQYDTDGYAAFQCFDYANAGWIELFGHSLKGEGAVNIPFDNNFKGEAVVYQNTPEFLAKTGDLVVFNNKYGGGYGHVDWVTSATLDYIWVQEQNWLGGGWTSGDIWHGTGWEKVTKRKHKYDFPMWFIRPNFKPENAKKESVEKSSPQSATKATAKKQPAAKKKMKKLSYIRDEVRGYRLPNRGYKPTSITLHNDAGSVGATAEAYHRGLVNAPLSRLEAGVAHSYISGNTVYQALPESRIAWHTANQNGNKNSYGIEICQSIGASDKMFLANEQAAFQEAARLLNKWGLKANRNTVRLHMEFSQTSCPHRSMKLHTGFDPVTQGVPSQGIKLKLKDYFIKQIRAYQAGKVPTATVSKNSSSASNTKSTVAGAWKRNSYGTWYMSEEAVFVNGNQPIIARTVGPFRSCPYAYDFQPHGYTPTYDEVMLQDGHVWISYDWKGKRYYLPIRTWNGQAPPNHSVGPLWGTIS</sequence>
<dbReference type="GO" id="GO:0009253">
    <property type="term" value="P:peptidoglycan catabolic process"/>
    <property type="evidence" value="ECO:0007669"/>
    <property type="project" value="InterPro"/>
</dbReference>
<evidence type="ECO:0000256" key="2">
    <source>
        <dbReference type="ARBA" id="ARBA00011901"/>
    </source>
</evidence>
<dbReference type="Pfam" id="PF01510">
    <property type="entry name" value="Amidase_2"/>
    <property type="match status" value="1"/>
</dbReference>
<evidence type="ECO:0000313" key="8">
    <source>
        <dbReference type="Proteomes" id="UP000595942"/>
    </source>
</evidence>
<dbReference type="InterPro" id="IPR007921">
    <property type="entry name" value="CHAP_dom"/>
</dbReference>
<dbReference type="InterPro" id="IPR038765">
    <property type="entry name" value="Papain-like_cys_pep_sf"/>
</dbReference>
<feature type="compositionally biased region" description="Low complexity" evidence="5">
    <location>
        <begin position="163"/>
        <end position="177"/>
    </location>
</feature>
<dbReference type="RefSeq" id="WP_063164616.1">
    <property type="nucleotide sequence ID" value="NZ_CP015114.1"/>
</dbReference>
<dbReference type="AlphaFoldDB" id="A0AB37H378"/>
<dbReference type="PANTHER" id="PTHR30417:SF1">
    <property type="entry name" value="N-ACETYLMURAMOYL-L-ALANINE AMIDASE AMID"/>
    <property type="match status" value="1"/>
</dbReference>
<protein>
    <recommendedName>
        <fullName evidence="2">N-acetylmuramoyl-L-alanine amidase</fullName>
        <ecNumber evidence="2">3.5.1.28</ecNumber>
    </recommendedName>
</protein>
<evidence type="ECO:0000256" key="4">
    <source>
        <dbReference type="ARBA" id="ARBA00023316"/>
    </source>
</evidence>
<dbReference type="InterPro" id="IPR051206">
    <property type="entry name" value="NAMLAA_amidase_2"/>
</dbReference>
<dbReference type="GO" id="GO:0071555">
    <property type="term" value="P:cell wall organization"/>
    <property type="evidence" value="ECO:0007669"/>
    <property type="project" value="UniProtKB-KW"/>
</dbReference>
<keyword evidence="4" id="KW-0961">Cell wall biogenesis/degradation</keyword>
<dbReference type="SMART" id="SM00644">
    <property type="entry name" value="Ami_2"/>
    <property type="match status" value="1"/>
</dbReference>
<feature type="region of interest" description="Disordered" evidence="5">
    <location>
        <begin position="156"/>
        <end position="182"/>
    </location>
</feature>
<dbReference type="GeneID" id="93727090"/>
<dbReference type="SMART" id="SM00287">
    <property type="entry name" value="SH3b"/>
    <property type="match status" value="1"/>
</dbReference>
<dbReference type="KEGG" id="scv:A4G25_04365"/>
<dbReference type="GO" id="GO:0009254">
    <property type="term" value="P:peptidoglycan turnover"/>
    <property type="evidence" value="ECO:0007669"/>
    <property type="project" value="TreeGrafter"/>
</dbReference>
<accession>A0AB37H378</accession>
<comment type="catalytic activity">
    <reaction evidence="1">
        <text>Hydrolyzes the link between N-acetylmuramoyl residues and L-amino acid residues in certain cell-wall glycopeptides.</text>
        <dbReference type="EC" id="3.5.1.28"/>
    </reaction>
</comment>
<gene>
    <name evidence="7" type="ORF">I6J05_01325</name>
</gene>
<evidence type="ECO:0000259" key="6">
    <source>
        <dbReference type="PROSITE" id="PS50911"/>
    </source>
</evidence>
<dbReference type="InterPro" id="IPR036505">
    <property type="entry name" value="Amidase/PGRP_sf"/>
</dbReference>